<dbReference type="Pfam" id="PF13537">
    <property type="entry name" value="GATase_7"/>
    <property type="match status" value="1"/>
</dbReference>
<evidence type="ECO:0000313" key="3">
    <source>
        <dbReference type="EMBL" id="NUB93749.1"/>
    </source>
</evidence>
<dbReference type="RefSeq" id="WP_174703401.1">
    <property type="nucleotide sequence ID" value="NZ_JABURA010000003.1"/>
</dbReference>
<gene>
    <name evidence="3" type="ORF">HT576_22495</name>
</gene>
<dbReference type="GO" id="GO:0006529">
    <property type="term" value="P:asparagine biosynthetic process"/>
    <property type="evidence" value="ECO:0007669"/>
    <property type="project" value="InterPro"/>
</dbReference>
<name>A0A8J8KJT3_9EURY</name>
<accession>A0A8J8KJT3</accession>
<dbReference type="SUPFAM" id="SSF56235">
    <property type="entry name" value="N-terminal nucleophile aminohydrolases (Ntn hydrolases)"/>
    <property type="match status" value="1"/>
</dbReference>
<dbReference type="InterPro" id="IPR017932">
    <property type="entry name" value="GATase_2_dom"/>
</dbReference>
<dbReference type="PANTHER" id="PTHR43284:SF1">
    <property type="entry name" value="ASPARAGINE SYNTHETASE"/>
    <property type="match status" value="1"/>
</dbReference>
<dbReference type="InterPro" id="IPR029055">
    <property type="entry name" value="Ntn_hydrolases_N"/>
</dbReference>
<dbReference type="GO" id="GO:0005829">
    <property type="term" value="C:cytosol"/>
    <property type="evidence" value="ECO:0007669"/>
    <property type="project" value="TreeGrafter"/>
</dbReference>
<dbReference type="InterPro" id="IPR051786">
    <property type="entry name" value="ASN_synthetase/amidase"/>
</dbReference>
<dbReference type="SUPFAM" id="SSF52402">
    <property type="entry name" value="Adenine nucleotide alpha hydrolases-like"/>
    <property type="match status" value="1"/>
</dbReference>
<sequence>MNGTYGIINIHGTELDGILDEWNLSDGGIRHVTDDVALTADPGRCYTASQSCDGDESVRCWLIGDIYGYDASAIGEPGGYRTRPANVDPAQYCASLYQRDGLRFVNGLNGTFTLLIYDREHDRLALCTDRFGTVPLYWTRPDEETIAFSTNIQFLPYHPDVDTAFNPVYLHEYLAFRRTFGVTTPLEGVEKLQPGTITTMSLVDGATQSDQYWRPEYCPRDESFEWFVDEFVRRFRTVVDEWTRDDCEYGVLLSGGRDSRLVLAALEDATAFHMNDWMNREARIAERVALEAGVDFEVLDRGAQYRIDALERNRWAGSFNGWFTQPYTSGFETEITNRVDGLLSGLYADSLFHDYSVPSSTVSVGPLGSVTVPIEQSIESVDEYINLLLESAHDDLPTSTDLQSILEANIYREGEQIIHHGVTYNSLNELVYYGDCYPLSNDDDLRFHTDLDRMLPYQSPFLDNRIIDLSLSMPVRYRLRRDLIGQAVDRLAPDLAAIPHATTGVALSRSFPIKYAGRHLLELWDKHIRNQTPPKPYLTNGPWLDDAELLRSEPFAGKVFERTANLADGLPGLDADGIDDRYRTHLRGYNRVGELYTLLTLLTMPVTKRILEPETDRTQKTDVTDSRFWSLEKGEFDDVC</sequence>
<feature type="domain" description="Glutamine amidotransferase type-2" evidence="2">
    <location>
        <begin position="91"/>
        <end position="155"/>
    </location>
</feature>
<protein>
    <submittedName>
        <fullName evidence="3">Asparagine synthase</fullName>
    </submittedName>
</protein>
<dbReference type="Gene3D" id="3.40.50.620">
    <property type="entry name" value="HUPs"/>
    <property type="match status" value="1"/>
</dbReference>
<proteinExistence type="predicted"/>
<evidence type="ECO:0000313" key="4">
    <source>
        <dbReference type="Proteomes" id="UP000728647"/>
    </source>
</evidence>
<dbReference type="PANTHER" id="PTHR43284">
    <property type="entry name" value="ASPARAGINE SYNTHETASE (GLUTAMINE-HYDROLYZING)"/>
    <property type="match status" value="1"/>
</dbReference>
<dbReference type="Proteomes" id="UP000728647">
    <property type="component" value="Unassembled WGS sequence"/>
</dbReference>
<evidence type="ECO:0000259" key="1">
    <source>
        <dbReference type="Pfam" id="PF00733"/>
    </source>
</evidence>
<dbReference type="Gene3D" id="3.60.20.10">
    <property type="entry name" value="Glutamine Phosphoribosylpyrophosphate, subunit 1, domain 1"/>
    <property type="match status" value="1"/>
</dbReference>
<dbReference type="InterPro" id="IPR014729">
    <property type="entry name" value="Rossmann-like_a/b/a_fold"/>
</dbReference>
<evidence type="ECO:0000259" key="2">
    <source>
        <dbReference type="Pfam" id="PF13537"/>
    </source>
</evidence>
<dbReference type="AlphaFoldDB" id="A0A8J8KJT3"/>
<dbReference type="OrthoDB" id="8692at2157"/>
<reference evidence="3" key="1">
    <citation type="submission" date="2020-06" db="EMBL/GenBank/DDBJ databases">
        <title>Haloterrigena sp. nov., an extremely halophilic archaeon isolated from a saline sediment.</title>
        <authorList>
            <person name="Liu B.-B."/>
        </authorList>
    </citation>
    <scope>NUCLEOTIDE SEQUENCE</scope>
    <source>
        <strain evidence="3">SYSU A121-1</strain>
    </source>
</reference>
<dbReference type="InterPro" id="IPR001962">
    <property type="entry name" value="Asn_synthase"/>
</dbReference>
<feature type="domain" description="Asparagine synthetase" evidence="1">
    <location>
        <begin position="234"/>
        <end position="481"/>
    </location>
</feature>
<comment type="caution">
    <text evidence="3">The sequence shown here is derived from an EMBL/GenBank/DDBJ whole genome shotgun (WGS) entry which is preliminary data.</text>
</comment>
<dbReference type="EMBL" id="JABURA010000003">
    <property type="protein sequence ID" value="NUB93749.1"/>
    <property type="molecule type" value="Genomic_DNA"/>
</dbReference>
<organism evidence="3 4">
    <name type="scientific">Haloterrigena gelatinilytica</name>
    <dbReference type="NCBI Taxonomy" id="2741724"/>
    <lineage>
        <taxon>Archaea</taxon>
        <taxon>Methanobacteriati</taxon>
        <taxon>Methanobacteriota</taxon>
        <taxon>Stenosarchaea group</taxon>
        <taxon>Halobacteria</taxon>
        <taxon>Halobacteriales</taxon>
        <taxon>Natrialbaceae</taxon>
        <taxon>Haloterrigena</taxon>
    </lineage>
</organism>
<dbReference type="GO" id="GO:0004066">
    <property type="term" value="F:asparagine synthase (glutamine-hydrolyzing) activity"/>
    <property type="evidence" value="ECO:0007669"/>
    <property type="project" value="InterPro"/>
</dbReference>
<dbReference type="Pfam" id="PF00733">
    <property type="entry name" value="Asn_synthase"/>
    <property type="match status" value="1"/>
</dbReference>